<keyword evidence="2" id="KW-0805">Transcription regulation</keyword>
<feature type="domain" description="RNA polymerase sigma factor 70 region 4 type 2" evidence="6">
    <location>
        <begin position="127"/>
        <end position="171"/>
    </location>
</feature>
<evidence type="ECO:0000256" key="1">
    <source>
        <dbReference type="ARBA" id="ARBA00010641"/>
    </source>
</evidence>
<evidence type="ECO:0000256" key="4">
    <source>
        <dbReference type="ARBA" id="ARBA00023163"/>
    </source>
</evidence>
<dbReference type="InterPro" id="IPR014327">
    <property type="entry name" value="RNA_pol_sigma70_bacteroid"/>
</dbReference>
<dbReference type="Gene3D" id="1.10.1740.10">
    <property type="match status" value="1"/>
</dbReference>
<reference evidence="7 8" key="1">
    <citation type="submission" date="2019-02" db="EMBL/GenBank/DDBJ databases">
        <title>Genomic Encyclopedia of Type Strains, Phase IV (KMG-IV): sequencing the most valuable type-strain genomes for metagenomic binning, comparative biology and taxonomic classification.</title>
        <authorList>
            <person name="Goeker M."/>
        </authorList>
    </citation>
    <scope>NUCLEOTIDE SEQUENCE [LARGE SCALE GENOMIC DNA]</scope>
    <source>
        <strain evidence="7 8">DSM 18116</strain>
    </source>
</reference>
<proteinExistence type="inferred from homology"/>
<dbReference type="NCBIfam" id="TIGR02985">
    <property type="entry name" value="Sig70_bacteroi1"/>
    <property type="match status" value="1"/>
</dbReference>
<feature type="domain" description="RNA polymerase sigma-70 region 2" evidence="5">
    <location>
        <begin position="29"/>
        <end position="93"/>
    </location>
</feature>
<dbReference type="EMBL" id="SGXA01000002">
    <property type="protein sequence ID" value="RZS70742.1"/>
    <property type="molecule type" value="Genomic_DNA"/>
</dbReference>
<protein>
    <submittedName>
        <fullName evidence="7">RNA polymerase sigma-70 factor (ECF subfamily)</fullName>
    </submittedName>
</protein>
<dbReference type="InterPro" id="IPR013325">
    <property type="entry name" value="RNA_pol_sigma_r2"/>
</dbReference>
<evidence type="ECO:0000259" key="6">
    <source>
        <dbReference type="Pfam" id="PF08281"/>
    </source>
</evidence>
<evidence type="ECO:0000259" key="5">
    <source>
        <dbReference type="Pfam" id="PF04542"/>
    </source>
</evidence>
<dbReference type="InterPro" id="IPR039425">
    <property type="entry name" value="RNA_pol_sigma-70-like"/>
</dbReference>
<dbReference type="AlphaFoldDB" id="A0A4Q7MPX7"/>
<dbReference type="GO" id="GO:0016987">
    <property type="term" value="F:sigma factor activity"/>
    <property type="evidence" value="ECO:0007669"/>
    <property type="project" value="UniProtKB-KW"/>
</dbReference>
<evidence type="ECO:0000313" key="8">
    <source>
        <dbReference type="Proteomes" id="UP000293874"/>
    </source>
</evidence>
<dbReference type="InterPro" id="IPR007627">
    <property type="entry name" value="RNA_pol_sigma70_r2"/>
</dbReference>
<dbReference type="PANTHER" id="PTHR43133:SF46">
    <property type="entry name" value="RNA POLYMERASE SIGMA-70 FACTOR ECF SUBFAMILY"/>
    <property type="match status" value="1"/>
</dbReference>
<gene>
    <name evidence="7" type="ORF">EV199_2635</name>
</gene>
<dbReference type="PANTHER" id="PTHR43133">
    <property type="entry name" value="RNA POLYMERASE ECF-TYPE SIGMA FACTO"/>
    <property type="match status" value="1"/>
</dbReference>
<dbReference type="InterPro" id="IPR036388">
    <property type="entry name" value="WH-like_DNA-bd_sf"/>
</dbReference>
<dbReference type="Pfam" id="PF04542">
    <property type="entry name" value="Sigma70_r2"/>
    <property type="match status" value="1"/>
</dbReference>
<dbReference type="RefSeq" id="WP_158643871.1">
    <property type="nucleotide sequence ID" value="NZ_CP042431.1"/>
</dbReference>
<dbReference type="GO" id="GO:0006352">
    <property type="term" value="P:DNA-templated transcription initiation"/>
    <property type="evidence" value="ECO:0007669"/>
    <property type="project" value="InterPro"/>
</dbReference>
<organism evidence="7 8">
    <name type="scientific">Pseudobacter ginsenosidimutans</name>
    <dbReference type="NCBI Taxonomy" id="661488"/>
    <lineage>
        <taxon>Bacteria</taxon>
        <taxon>Pseudomonadati</taxon>
        <taxon>Bacteroidota</taxon>
        <taxon>Chitinophagia</taxon>
        <taxon>Chitinophagales</taxon>
        <taxon>Chitinophagaceae</taxon>
        <taxon>Pseudobacter</taxon>
    </lineage>
</organism>
<dbReference type="InterPro" id="IPR013324">
    <property type="entry name" value="RNA_pol_sigma_r3/r4-like"/>
</dbReference>
<dbReference type="Proteomes" id="UP000293874">
    <property type="component" value="Unassembled WGS sequence"/>
</dbReference>
<dbReference type="InterPro" id="IPR013249">
    <property type="entry name" value="RNA_pol_sigma70_r4_t2"/>
</dbReference>
<dbReference type="Gene3D" id="1.10.10.10">
    <property type="entry name" value="Winged helix-like DNA-binding domain superfamily/Winged helix DNA-binding domain"/>
    <property type="match status" value="1"/>
</dbReference>
<dbReference type="SUPFAM" id="SSF88946">
    <property type="entry name" value="Sigma2 domain of RNA polymerase sigma factors"/>
    <property type="match status" value="1"/>
</dbReference>
<keyword evidence="4" id="KW-0804">Transcription</keyword>
<keyword evidence="3" id="KW-0731">Sigma factor</keyword>
<evidence type="ECO:0000256" key="2">
    <source>
        <dbReference type="ARBA" id="ARBA00023015"/>
    </source>
</evidence>
<dbReference type="SUPFAM" id="SSF88659">
    <property type="entry name" value="Sigma3 and sigma4 domains of RNA polymerase sigma factors"/>
    <property type="match status" value="1"/>
</dbReference>
<dbReference type="GO" id="GO:0003677">
    <property type="term" value="F:DNA binding"/>
    <property type="evidence" value="ECO:0007669"/>
    <property type="project" value="InterPro"/>
</dbReference>
<comment type="caution">
    <text evidence="7">The sequence shown here is derived from an EMBL/GenBank/DDBJ whole genome shotgun (WGS) entry which is preliminary data.</text>
</comment>
<evidence type="ECO:0000256" key="3">
    <source>
        <dbReference type="ARBA" id="ARBA00023082"/>
    </source>
</evidence>
<keyword evidence="8" id="KW-1185">Reference proteome</keyword>
<comment type="similarity">
    <text evidence="1">Belongs to the sigma-70 factor family. ECF subfamily.</text>
</comment>
<dbReference type="InterPro" id="IPR014284">
    <property type="entry name" value="RNA_pol_sigma-70_dom"/>
</dbReference>
<evidence type="ECO:0000313" key="7">
    <source>
        <dbReference type="EMBL" id="RZS70742.1"/>
    </source>
</evidence>
<dbReference type="Pfam" id="PF08281">
    <property type="entry name" value="Sigma70_r4_2"/>
    <property type="match status" value="1"/>
</dbReference>
<dbReference type="NCBIfam" id="TIGR02937">
    <property type="entry name" value="sigma70-ECF"/>
    <property type="match status" value="1"/>
</dbReference>
<dbReference type="OrthoDB" id="656273at2"/>
<accession>A0A4Q7MPX7</accession>
<sequence>METSYSSYQEIELIEAFRAGNEQAFTEVYKRLYKRVYLFASKYVTQPADAQDLTAETFVQLWNRRSDFHNLDGIAAFLHVTVRNKCFNLLKHQNMKEDKKEELLQLLNEQNTEDFYLERVQSELLHRIYAEVDKLPPRMREIFLLSYREGLKPAEIAAKLQLRVQTVTNQRVSAVRLLQQALRQDPLAIILLVMLTEGPGLLS</sequence>
<name>A0A4Q7MPX7_9BACT</name>